<dbReference type="EMBL" id="MCFH01000013">
    <property type="protein sequence ID" value="ORX53422.1"/>
    <property type="molecule type" value="Genomic_DNA"/>
</dbReference>
<feature type="compositionally biased region" description="Polar residues" evidence="1">
    <location>
        <begin position="63"/>
        <end position="82"/>
    </location>
</feature>
<comment type="caution">
    <text evidence="2">The sequence shown here is derived from an EMBL/GenBank/DDBJ whole genome shotgun (WGS) entry which is preliminary data.</text>
</comment>
<feature type="region of interest" description="Disordered" evidence="1">
    <location>
        <begin position="63"/>
        <end position="83"/>
    </location>
</feature>
<name>A0A1Y1VDL3_9FUNG</name>
<reference evidence="2 3" key="1">
    <citation type="submission" date="2016-08" db="EMBL/GenBank/DDBJ databases">
        <title>Genomes of anaerobic fungi encode conserved fungal cellulosomes for biomass hydrolysis.</title>
        <authorList>
            <consortium name="DOE Joint Genome Institute"/>
            <person name="Haitjema C.H."/>
            <person name="Gilmore S.P."/>
            <person name="Henske J.K."/>
            <person name="Solomon K.V."/>
            <person name="De Groot R."/>
            <person name="Kuo A."/>
            <person name="Mondo S.J."/>
            <person name="Salamov A.A."/>
            <person name="Labutti K."/>
            <person name="Zhao Z."/>
            <person name="Chiniquy J."/>
            <person name="Barry K."/>
            <person name="Brewer H.M."/>
            <person name="Purvine S.O."/>
            <person name="Wright A.T."/>
            <person name="Boxma B."/>
            <person name="Van Alen T."/>
            <person name="Hackstein J.H."/>
            <person name="Baker S.E."/>
            <person name="Grigoriev I.V."/>
            <person name="O'Malley M.A."/>
        </authorList>
    </citation>
    <scope>NUCLEOTIDE SEQUENCE [LARGE SCALE GENOMIC DNA]</scope>
    <source>
        <strain evidence="3">finn</strain>
    </source>
</reference>
<gene>
    <name evidence="2" type="ORF">BCR36DRAFT_349382</name>
</gene>
<evidence type="ECO:0000313" key="3">
    <source>
        <dbReference type="Proteomes" id="UP000193719"/>
    </source>
</evidence>
<dbReference type="OrthoDB" id="2153186at2759"/>
<dbReference type="Proteomes" id="UP000193719">
    <property type="component" value="Unassembled WGS sequence"/>
</dbReference>
<evidence type="ECO:0000313" key="2">
    <source>
        <dbReference type="EMBL" id="ORX53422.1"/>
    </source>
</evidence>
<protein>
    <submittedName>
        <fullName evidence="2">Uncharacterized protein</fullName>
    </submittedName>
</protein>
<accession>A0A1Y1VDL3</accession>
<reference evidence="2 3" key="2">
    <citation type="submission" date="2016-08" db="EMBL/GenBank/DDBJ databases">
        <title>Pervasive Adenine N6-methylation of Active Genes in Fungi.</title>
        <authorList>
            <consortium name="DOE Joint Genome Institute"/>
            <person name="Mondo S.J."/>
            <person name="Dannebaum R.O."/>
            <person name="Kuo R.C."/>
            <person name="Labutti K."/>
            <person name="Haridas S."/>
            <person name="Kuo A."/>
            <person name="Salamov A."/>
            <person name="Ahrendt S.R."/>
            <person name="Lipzen A."/>
            <person name="Sullivan W."/>
            <person name="Andreopoulos W.B."/>
            <person name="Clum A."/>
            <person name="Lindquist E."/>
            <person name="Daum C."/>
            <person name="Ramamoorthy G.K."/>
            <person name="Gryganskyi A."/>
            <person name="Culley D."/>
            <person name="Magnuson J.K."/>
            <person name="James T.Y."/>
            <person name="O'Malley M.A."/>
            <person name="Stajich J.E."/>
            <person name="Spatafora J.W."/>
            <person name="Visel A."/>
            <person name="Grigoriev I.V."/>
        </authorList>
    </citation>
    <scope>NUCLEOTIDE SEQUENCE [LARGE SCALE GENOMIC DNA]</scope>
    <source>
        <strain evidence="3">finn</strain>
    </source>
</reference>
<keyword evidence="3" id="KW-1185">Reference proteome</keyword>
<sequence>MNRVSNNNTNNEMKKTINELISYELSQVQQNLKNLKEYNQKYDEQLFLSQSNNMYFQQNPTYINNNKEQSTSNSHSNKNIPNVPSIGKILPLSNVNSINQNGNSKQIKKSYKLASYTKYVPFTSFGPIYDLSDSALSTFEISTLEPYLFNLTEEQNNSNNDSKNMEIHKEINEHDRNIEISETEMKELETLGIDLENICHNFNLNFKKNNTNSENSKTINEKISEMSNLLKQLYEYQENRKDRNYYQTEISEEEKELASKIESKLNTLIKNIPPSQLISKSDIQYAMNNIQHYEPWYNGVLTYDNGSSTTSQSSIRYGRNSR</sequence>
<proteinExistence type="predicted"/>
<evidence type="ECO:0000256" key="1">
    <source>
        <dbReference type="SAM" id="MobiDB-lite"/>
    </source>
</evidence>
<dbReference type="AlphaFoldDB" id="A0A1Y1VDL3"/>
<organism evidence="2 3">
    <name type="scientific">Piromyces finnis</name>
    <dbReference type="NCBI Taxonomy" id="1754191"/>
    <lineage>
        <taxon>Eukaryota</taxon>
        <taxon>Fungi</taxon>
        <taxon>Fungi incertae sedis</taxon>
        <taxon>Chytridiomycota</taxon>
        <taxon>Chytridiomycota incertae sedis</taxon>
        <taxon>Neocallimastigomycetes</taxon>
        <taxon>Neocallimastigales</taxon>
        <taxon>Neocallimastigaceae</taxon>
        <taxon>Piromyces</taxon>
    </lineage>
</organism>